<gene>
    <name evidence="1" type="ORF">PHPALM_30607</name>
</gene>
<evidence type="ECO:0000313" key="2">
    <source>
        <dbReference type="Proteomes" id="UP000237271"/>
    </source>
</evidence>
<dbReference type="Gene3D" id="3.30.70.270">
    <property type="match status" value="1"/>
</dbReference>
<keyword evidence="2" id="KW-1185">Reference proteome</keyword>
<dbReference type="EMBL" id="NCKW01016857">
    <property type="protein sequence ID" value="POM60527.1"/>
    <property type="molecule type" value="Genomic_DNA"/>
</dbReference>
<dbReference type="InterPro" id="IPR043128">
    <property type="entry name" value="Rev_trsase/Diguanyl_cyclase"/>
</dbReference>
<protein>
    <submittedName>
        <fullName evidence="1">Uncharacterized protein</fullName>
    </submittedName>
</protein>
<dbReference type="OrthoDB" id="121905at2759"/>
<dbReference type="SUPFAM" id="SSF56672">
    <property type="entry name" value="DNA/RNA polymerases"/>
    <property type="match status" value="1"/>
</dbReference>
<sequence length="138" mass="16119">MTIRLWDLRIAHHFASVWRLAVELGNDPPARVPPLKIQLKPYRCKVHQNSPKREAFLENFNRKQVDVGCVYENRQSRWRCPALPVKKPNTDDYCQIVDYRPTNAMREPIAGVIPSIEVALEHCHGKNYYASFNFLKES</sequence>
<proteinExistence type="predicted"/>
<dbReference type="InterPro" id="IPR043502">
    <property type="entry name" value="DNA/RNA_pol_sf"/>
</dbReference>
<dbReference type="Proteomes" id="UP000237271">
    <property type="component" value="Unassembled WGS sequence"/>
</dbReference>
<comment type="caution">
    <text evidence="1">The sequence shown here is derived from an EMBL/GenBank/DDBJ whole genome shotgun (WGS) entry which is preliminary data.</text>
</comment>
<dbReference type="Gene3D" id="3.10.10.10">
    <property type="entry name" value="HIV Type 1 Reverse Transcriptase, subunit A, domain 1"/>
    <property type="match status" value="1"/>
</dbReference>
<accession>A0A2P4X4P7</accession>
<evidence type="ECO:0000313" key="1">
    <source>
        <dbReference type="EMBL" id="POM60527.1"/>
    </source>
</evidence>
<name>A0A2P4X4P7_9STRA</name>
<organism evidence="1 2">
    <name type="scientific">Phytophthora palmivora</name>
    <dbReference type="NCBI Taxonomy" id="4796"/>
    <lineage>
        <taxon>Eukaryota</taxon>
        <taxon>Sar</taxon>
        <taxon>Stramenopiles</taxon>
        <taxon>Oomycota</taxon>
        <taxon>Peronosporomycetes</taxon>
        <taxon>Peronosporales</taxon>
        <taxon>Peronosporaceae</taxon>
        <taxon>Phytophthora</taxon>
    </lineage>
</organism>
<dbReference type="AlphaFoldDB" id="A0A2P4X4P7"/>
<reference evidence="1 2" key="1">
    <citation type="journal article" date="2017" name="Genome Biol. Evol.">
        <title>Phytophthora megakarya and P. palmivora, closely related causal agents of cacao black pod rot, underwent increases in genome sizes and gene numbers by different mechanisms.</title>
        <authorList>
            <person name="Ali S.S."/>
            <person name="Shao J."/>
            <person name="Lary D.J."/>
            <person name="Kronmiller B."/>
            <person name="Shen D."/>
            <person name="Strem M.D."/>
            <person name="Amoako-Attah I."/>
            <person name="Akrofi A.Y."/>
            <person name="Begoude B.A."/>
            <person name="Ten Hoopen G.M."/>
            <person name="Coulibaly K."/>
            <person name="Kebe B.I."/>
            <person name="Melnick R.L."/>
            <person name="Guiltinan M.J."/>
            <person name="Tyler B.M."/>
            <person name="Meinhardt L.W."/>
            <person name="Bailey B.A."/>
        </authorList>
    </citation>
    <scope>NUCLEOTIDE SEQUENCE [LARGE SCALE GENOMIC DNA]</scope>
    <source>
        <strain evidence="2">sbr112.9</strain>
    </source>
</reference>